<keyword evidence="2" id="KW-1185">Reference proteome</keyword>
<reference evidence="1" key="1">
    <citation type="journal article" date="2022" name="bioRxiv">
        <title>Sequencing and chromosome-scale assembly of the giantPleurodeles waltlgenome.</title>
        <authorList>
            <person name="Brown T."/>
            <person name="Elewa A."/>
            <person name="Iarovenko S."/>
            <person name="Subramanian E."/>
            <person name="Araus A.J."/>
            <person name="Petzold A."/>
            <person name="Susuki M."/>
            <person name="Suzuki K.-i.T."/>
            <person name="Hayashi T."/>
            <person name="Toyoda A."/>
            <person name="Oliveira C."/>
            <person name="Osipova E."/>
            <person name="Leigh N.D."/>
            <person name="Simon A."/>
            <person name="Yun M.H."/>
        </authorList>
    </citation>
    <scope>NUCLEOTIDE SEQUENCE</scope>
    <source>
        <strain evidence="1">20211129_DDA</strain>
        <tissue evidence="1">Liver</tissue>
    </source>
</reference>
<evidence type="ECO:0000313" key="2">
    <source>
        <dbReference type="Proteomes" id="UP001066276"/>
    </source>
</evidence>
<organism evidence="1 2">
    <name type="scientific">Pleurodeles waltl</name>
    <name type="common">Iberian ribbed newt</name>
    <dbReference type="NCBI Taxonomy" id="8319"/>
    <lineage>
        <taxon>Eukaryota</taxon>
        <taxon>Metazoa</taxon>
        <taxon>Chordata</taxon>
        <taxon>Craniata</taxon>
        <taxon>Vertebrata</taxon>
        <taxon>Euteleostomi</taxon>
        <taxon>Amphibia</taxon>
        <taxon>Batrachia</taxon>
        <taxon>Caudata</taxon>
        <taxon>Salamandroidea</taxon>
        <taxon>Salamandridae</taxon>
        <taxon>Pleurodelinae</taxon>
        <taxon>Pleurodeles</taxon>
    </lineage>
</organism>
<evidence type="ECO:0000313" key="1">
    <source>
        <dbReference type="EMBL" id="KAJ1154852.1"/>
    </source>
</evidence>
<name>A0AAV7RSV3_PLEWA</name>
<protein>
    <submittedName>
        <fullName evidence="1">Uncharacterized protein</fullName>
    </submittedName>
</protein>
<comment type="caution">
    <text evidence="1">The sequence shown here is derived from an EMBL/GenBank/DDBJ whole genome shotgun (WGS) entry which is preliminary data.</text>
</comment>
<gene>
    <name evidence="1" type="ORF">NDU88_007595</name>
</gene>
<dbReference type="EMBL" id="JANPWB010000009">
    <property type="protein sequence ID" value="KAJ1154852.1"/>
    <property type="molecule type" value="Genomic_DNA"/>
</dbReference>
<dbReference type="AlphaFoldDB" id="A0AAV7RSV3"/>
<accession>A0AAV7RSV3</accession>
<dbReference type="Proteomes" id="UP001066276">
    <property type="component" value="Chromosome 5"/>
</dbReference>
<sequence>MTDGGSLWFIGVCCGKDSDFWLAGARVRRGRSLLSGRARRIRVIFAFASARALARKSGALRSAGPSGREPAGSVPLLRWSRRHPRAGAVFRVRGAWGRYAQAGSHLL</sequence>
<proteinExistence type="predicted"/>